<dbReference type="Proteomes" id="UP001219518">
    <property type="component" value="Unassembled WGS sequence"/>
</dbReference>
<sequence>MPNTTGSESQPNDSDSESTIDNHPDEFVTANMSWDASTQAILAYIPSPRLKELSETRTLADVICDLSSTCDKACQEYLENADAQNLTEEKEDLSLPDLLNSDANLFTFAGIHSLELVDGLIECVSDLDIGASTNKMILPVEHRILLTMRNLVLIRPPFLKKKKQLSREEALETADIARARVREERVIQILREYNLIRGPIPWSM</sequence>
<organism evidence="2 3">
    <name type="scientific">Frankliniella fusca</name>
    <dbReference type="NCBI Taxonomy" id="407009"/>
    <lineage>
        <taxon>Eukaryota</taxon>
        <taxon>Metazoa</taxon>
        <taxon>Ecdysozoa</taxon>
        <taxon>Arthropoda</taxon>
        <taxon>Hexapoda</taxon>
        <taxon>Insecta</taxon>
        <taxon>Pterygota</taxon>
        <taxon>Neoptera</taxon>
        <taxon>Paraneoptera</taxon>
        <taxon>Thysanoptera</taxon>
        <taxon>Terebrantia</taxon>
        <taxon>Thripoidea</taxon>
        <taxon>Thripidae</taxon>
        <taxon>Frankliniella</taxon>
    </lineage>
</organism>
<feature type="region of interest" description="Disordered" evidence="1">
    <location>
        <begin position="1"/>
        <end position="24"/>
    </location>
</feature>
<name>A0AAE1HG83_9NEOP</name>
<keyword evidence="2" id="KW-0808">Transferase</keyword>
<evidence type="ECO:0000256" key="1">
    <source>
        <dbReference type="SAM" id="MobiDB-lite"/>
    </source>
</evidence>
<keyword evidence="3" id="KW-1185">Reference proteome</keyword>
<feature type="non-terminal residue" evidence="2">
    <location>
        <position position="1"/>
    </location>
</feature>
<protein>
    <submittedName>
        <fullName evidence="2">Leucyl/phenylalanyl-tRNA--protein transferase</fullName>
    </submittedName>
</protein>
<feature type="compositionally biased region" description="Polar residues" evidence="1">
    <location>
        <begin position="1"/>
        <end position="19"/>
    </location>
</feature>
<dbReference type="EMBL" id="JAHWGI010000985">
    <property type="protein sequence ID" value="KAK3920025.1"/>
    <property type="molecule type" value="Genomic_DNA"/>
</dbReference>
<reference evidence="2" key="2">
    <citation type="journal article" date="2023" name="BMC Genomics">
        <title>Pest status, molecular evolution, and epigenetic factors derived from the genome assembly of Frankliniella fusca, a thysanopteran phytovirus vector.</title>
        <authorList>
            <person name="Catto M.A."/>
            <person name="Labadie P.E."/>
            <person name="Jacobson A.L."/>
            <person name="Kennedy G.G."/>
            <person name="Srinivasan R."/>
            <person name="Hunt B.G."/>
        </authorList>
    </citation>
    <scope>NUCLEOTIDE SEQUENCE</scope>
    <source>
        <strain evidence="2">PL_HMW_Pooled</strain>
    </source>
</reference>
<dbReference type="GO" id="GO:0016740">
    <property type="term" value="F:transferase activity"/>
    <property type="evidence" value="ECO:0007669"/>
    <property type="project" value="UniProtKB-KW"/>
</dbReference>
<comment type="caution">
    <text evidence="2">The sequence shown here is derived from an EMBL/GenBank/DDBJ whole genome shotgun (WGS) entry which is preliminary data.</text>
</comment>
<proteinExistence type="predicted"/>
<dbReference type="AlphaFoldDB" id="A0AAE1HG83"/>
<accession>A0AAE1HG83</accession>
<reference evidence="2" key="1">
    <citation type="submission" date="2021-07" db="EMBL/GenBank/DDBJ databases">
        <authorList>
            <person name="Catto M.A."/>
            <person name="Jacobson A."/>
            <person name="Kennedy G."/>
            <person name="Labadie P."/>
            <person name="Hunt B.G."/>
            <person name="Srinivasan R."/>
        </authorList>
    </citation>
    <scope>NUCLEOTIDE SEQUENCE</scope>
    <source>
        <strain evidence="2">PL_HMW_Pooled</strain>
        <tissue evidence="2">Head</tissue>
    </source>
</reference>
<evidence type="ECO:0000313" key="3">
    <source>
        <dbReference type="Proteomes" id="UP001219518"/>
    </source>
</evidence>
<evidence type="ECO:0000313" key="2">
    <source>
        <dbReference type="EMBL" id="KAK3920025.1"/>
    </source>
</evidence>
<gene>
    <name evidence="2" type="ORF">KUF71_009312</name>
</gene>